<organism evidence="3 4">
    <name type="scientific">Auricularia subglabra (strain TFB-10046 / SS5)</name>
    <name type="common">White-rot fungus</name>
    <name type="synonym">Auricularia delicata (strain TFB10046)</name>
    <dbReference type="NCBI Taxonomy" id="717982"/>
    <lineage>
        <taxon>Eukaryota</taxon>
        <taxon>Fungi</taxon>
        <taxon>Dikarya</taxon>
        <taxon>Basidiomycota</taxon>
        <taxon>Agaricomycotina</taxon>
        <taxon>Agaricomycetes</taxon>
        <taxon>Auriculariales</taxon>
        <taxon>Auriculariaceae</taxon>
        <taxon>Auricularia</taxon>
    </lineage>
</organism>
<name>J0LCV6_AURST</name>
<evidence type="ECO:0000313" key="4">
    <source>
        <dbReference type="Proteomes" id="UP000006514"/>
    </source>
</evidence>
<dbReference type="OrthoDB" id="425534at2759"/>
<dbReference type="EMBL" id="JH687958">
    <property type="protein sequence ID" value="EJD34356.1"/>
    <property type="molecule type" value="Genomic_DNA"/>
</dbReference>
<sequence length="371" mass="40765">MRRLRPYWLRPTWHTTLPTDSERFTWGLSLPPSVNDTSTVAGKLHGCSRILGELVEESDGRIAQKHVGRDIRGVGQPVRHGQSATHDYRVLCRIVRVPAARENGRARRRPDPVDPQEPADGAAGGAQRNAPRYGVADYNLARGLLFRALYKPAAQMLALVAALAAAGRGGGVPLHELSDEGALRHHGCRRGRRRRCARGGPACDEEALRQNGRDLGRAFHLRGLEDLRRGEVPRSMSKGFTDAVVLTQNNPGHCSLAAPSLCTAKYIRPYFREGTHPPPGTVCEVDGDLFPPVEREEDDVPSSRRRIGGFVVLQESCLRRSRQSALSRKRHGDAESAKAQQWGPEEQLTSFPRVAPSVHSRRALGAGIEGK</sequence>
<dbReference type="Proteomes" id="UP000006514">
    <property type="component" value="Unassembled WGS sequence"/>
</dbReference>
<gene>
    <name evidence="3" type="ORF">AURDEDRAFT_131212</name>
</gene>
<protein>
    <recommendedName>
        <fullName evidence="2">Peptidase S33 tripeptidyl aminopeptidase-like C-terminal domain-containing protein</fullName>
    </recommendedName>
</protein>
<dbReference type="InterPro" id="IPR013595">
    <property type="entry name" value="Pept_S33_TAP-like_C"/>
</dbReference>
<feature type="region of interest" description="Disordered" evidence="1">
    <location>
        <begin position="102"/>
        <end position="128"/>
    </location>
</feature>
<dbReference type="AlphaFoldDB" id="J0LCV6"/>
<accession>J0LCV6</accession>
<reference evidence="4" key="1">
    <citation type="journal article" date="2012" name="Science">
        <title>The Paleozoic origin of enzymatic lignin decomposition reconstructed from 31 fungal genomes.</title>
        <authorList>
            <person name="Floudas D."/>
            <person name="Binder M."/>
            <person name="Riley R."/>
            <person name="Barry K."/>
            <person name="Blanchette R.A."/>
            <person name="Henrissat B."/>
            <person name="Martinez A.T."/>
            <person name="Otillar R."/>
            <person name="Spatafora J.W."/>
            <person name="Yadav J.S."/>
            <person name="Aerts A."/>
            <person name="Benoit I."/>
            <person name="Boyd A."/>
            <person name="Carlson A."/>
            <person name="Copeland A."/>
            <person name="Coutinho P.M."/>
            <person name="de Vries R.P."/>
            <person name="Ferreira P."/>
            <person name="Findley K."/>
            <person name="Foster B."/>
            <person name="Gaskell J."/>
            <person name="Glotzer D."/>
            <person name="Gorecki P."/>
            <person name="Heitman J."/>
            <person name="Hesse C."/>
            <person name="Hori C."/>
            <person name="Igarashi K."/>
            <person name="Jurgens J.A."/>
            <person name="Kallen N."/>
            <person name="Kersten P."/>
            <person name="Kohler A."/>
            <person name="Kuees U."/>
            <person name="Kumar T.K.A."/>
            <person name="Kuo A."/>
            <person name="LaButti K."/>
            <person name="Larrondo L.F."/>
            <person name="Lindquist E."/>
            <person name="Ling A."/>
            <person name="Lombard V."/>
            <person name="Lucas S."/>
            <person name="Lundell T."/>
            <person name="Martin R."/>
            <person name="McLaughlin D.J."/>
            <person name="Morgenstern I."/>
            <person name="Morin E."/>
            <person name="Murat C."/>
            <person name="Nagy L.G."/>
            <person name="Nolan M."/>
            <person name="Ohm R.A."/>
            <person name="Patyshakuliyeva A."/>
            <person name="Rokas A."/>
            <person name="Ruiz-Duenas F.J."/>
            <person name="Sabat G."/>
            <person name="Salamov A."/>
            <person name="Samejima M."/>
            <person name="Schmutz J."/>
            <person name="Slot J.C."/>
            <person name="St John F."/>
            <person name="Stenlid J."/>
            <person name="Sun H."/>
            <person name="Sun S."/>
            <person name="Syed K."/>
            <person name="Tsang A."/>
            <person name="Wiebenga A."/>
            <person name="Young D."/>
            <person name="Pisabarro A."/>
            <person name="Eastwood D.C."/>
            <person name="Martin F."/>
            <person name="Cullen D."/>
            <person name="Grigoriev I.V."/>
            <person name="Hibbett D.S."/>
        </authorList>
    </citation>
    <scope>NUCLEOTIDE SEQUENCE [LARGE SCALE GENOMIC DNA]</scope>
    <source>
        <strain evidence="4">TFB10046</strain>
    </source>
</reference>
<evidence type="ECO:0000313" key="3">
    <source>
        <dbReference type="EMBL" id="EJD34356.1"/>
    </source>
</evidence>
<evidence type="ECO:0000259" key="2">
    <source>
        <dbReference type="Pfam" id="PF08386"/>
    </source>
</evidence>
<dbReference type="InParanoid" id="J0LCV6"/>
<proteinExistence type="predicted"/>
<dbReference type="KEGG" id="adl:AURDEDRAFT_131212"/>
<evidence type="ECO:0000256" key="1">
    <source>
        <dbReference type="SAM" id="MobiDB-lite"/>
    </source>
</evidence>
<dbReference type="Pfam" id="PF08386">
    <property type="entry name" value="Abhydrolase_4"/>
    <property type="match status" value="1"/>
</dbReference>
<feature type="domain" description="Peptidase S33 tripeptidyl aminopeptidase-like C-terminal" evidence="2">
    <location>
        <begin position="234"/>
        <end position="283"/>
    </location>
</feature>
<feature type="compositionally biased region" description="Basic and acidic residues" evidence="1">
    <location>
        <begin position="102"/>
        <end position="112"/>
    </location>
</feature>
<feature type="region of interest" description="Disordered" evidence="1">
    <location>
        <begin position="323"/>
        <end position="371"/>
    </location>
</feature>
<keyword evidence="4" id="KW-1185">Reference proteome</keyword>